<dbReference type="AlphaFoldDB" id="A0A1B1Y603"/>
<reference evidence="3 4" key="1">
    <citation type="submission" date="2016-02" db="EMBL/GenBank/DDBJ databases">
        <authorList>
            <person name="Wen L."/>
            <person name="He K."/>
            <person name="Yang H."/>
        </authorList>
    </citation>
    <scope>NUCLEOTIDE SEQUENCE [LARGE SCALE GENOMIC DNA]</scope>
    <source>
        <strain evidence="3 4">CZ1127</strain>
    </source>
</reference>
<dbReference type="OrthoDB" id="5149141at2"/>
<organism evidence="3 4">
    <name type="scientific">Wenyingzhuangia fucanilytica</name>
    <dbReference type="NCBI Taxonomy" id="1790137"/>
    <lineage>
        <taxon>Bacteria</taxon>
        <taxon>Pseudomonadati</taxon>
        <taxon>Bacteroidota</taxon>
        <taxon>Flavobacteriia</taxon>
        <taxon>Flavobacteriales</taxon>
        <taxon>Flavobacteriaceae</taxon>
        <taxon>Wenyingzhuangia</taxon>
    </lineage>
</organism>
<keyword evidence="1" id="KW-0175">Coiled coil</keyword>
<dbReference type="EMBL" id="CP014224">
    <property type="protein sequence ID" value="ANW96164.1"/>
    <property type="molecule type" value="Genomic_DNA"/>
</dbReference>
<evidence type="ECO:0000256" key="1">
    <source>
        <dbReference type="SAM" id="Coils"/>
    </source>
</evidence>
<dbReference type="InterPro" id="IPR013568">
    <property type="entry name" value="SEFIR_dom"/>
</dbReference>
<sequence length="478" mass="56543">MNQKIFISYSWTTPEHEEWVLSLAKRLISDGIDVVLDKWDLKEGHDLYDFMESMVKSPEINKVLIILDKKYSERADSRKGGVGTETQIISPKIYKDVSQEKFIPIVRERSEEGEAFIPTYLDGRVYIDLSNDEQFEDNYESLLRNIYGRPSFSKPKLGKAPSYLFEESPLNFKTTHILRGFEKQLLNKPDRANSLIRDFLEDFKENLKEFSITYNSRDQIKVGKQICENINQYTPLRDDFIKFFDILTNSNVDFDIDIIIQFFEELPLFFSPLDDRSSWGTFEFDNFKFIVHELLIYLIAVGLKNNNYHFIEEILYSSYFTKDKHNSNNEAKRFDVFYGHTDIIKPYYNQTHSQNFFSAMADFIIKRIPDFLTKRILVQADLLCYHVSELNNLRWFPMTYVYDTSGRYELFYRLESKRHFEKVKILFGVDTVEQLKEKLNQLEEKDKGNSHRVAYSGAFDSVAPLYRLIDKDKLGTKR</sequence>
<keyword evidence="4" id="KW-1185">Reference proteome</keyword>
<evidence type="ECO:0000313" key="3">
    <source>
        <dbReference type="EMBL" id="ANW96164.1"/>
    </source>
</evidence>
<accession>A0A1B1Y603</accession>
<protein>
    <recommendedName>
        <fullName evidence="2">SEFIR domain-containing protein</fullName>
    </recommendedName>
</protein>
<name>A0A1B1Y603_9FLAO</name>
<dbReference type="RefSeq" id="WP_068826006.1">
    <property type="nucleotide sequence ID" value="NZ_CP014224.1"/>
</dbReference>
<gene>
    <name evidence="3" type="ORF">AXE80_07690</name>
</gene>
<feature type="domain" description="SEFIR" evidence="2">
    <location>
        <begin position="2"/>
        <end position="138"/>
    </location>
</feature>
<dbReference type="SUPFAM" id="SSF52200">
    <property type="entry name" value="Toll/Interleukin receptor TIR domain"/>
    <property type="match status" value="1"/>
</dbReference>
<dbReference type="Gene3D" id="3.40.50.10140">
    <property type="entry name" value="Toll/interleukin-1 receptor homology (TIR) domain"/>
    <property type="match status" value="1"/>
</dbReference>
<dbReference type="Proteomes" id="UP000092967">
    <property type="component" value="Chromosome"/>
</dbReference>
<feature type="coiled-coil region" evidence="1">
    <location>
        <begin position="425"/>
        <end position="452"/>
    </location>
</feature>
<dbReference type="STRING" id="1790137.AXE80_07690"/>
<dbReference type="KEGG" id="wfu:AXE80_07690"/>
<dbReference type="Pfam" id="PF08357">
    <property type="entry name" value="SEFIR"/>
    <property type="match status" value="1"/>
</dbReference>
<dbReference type="PROSITE" id="PS51534">
    <property type="entry name" value="SEFIR"/>
    <property type="match status" value="1"/>
</dbReference>
<dbReference type="InterPro" id="IPR035897">
    <property type="entry name" value="Toll_tir_struct_dom_sf"/>
</dbReference>
<evidence type="ECO:0000259" key="2">
    <source>
        <dbReference type="PROSITE" id="PS51534"/>
    </source>
</evidence>
<evidence type="ECO:0000313" key="4">
    <source>
        <dbReference type="Proteomes" id="UP000092967"/>
    </source>
</evidence>
<proteinExistence type="predicted"/>